<dbReference type="SUPFAM" id="SSF55874">
    <property type="entry name" value="ATPase domain of HSP90 chaperone/DNA topoisomerase II/histidine kinase"/>
    <property type="match status" value="1"/>
</dbReference>
<evidence type="ECO:0008006" key="3">
    <source>
        <dbReference type="Google" id="ProtNLM"/>
    </source>
</evidence>
<reference evidence="2" key="1">
    <citation type="submission" date="2018-05" db="EMBL/GenBank/DDBJ databases">
        <authorList>
            <person name="Hao L."/>
        </authorList>
    </citation>
    <scope>NUCLEOTIDE SEQUENCE [LARGE SCALE GENOMIC DNA]</scope>
</reference>
<dbReference type="EMBL" id="LS483254">
    <property type="protein sequence ID" value="SQD92524.1"/>
    <property type="molecule type" value="Genomic_DNA"/>
</dbReference>
<dbReference type="KEGG" id="bana:BARAN1_0500"/>
<sequence>MPPRTPLVLRRIYPVAPRDLEQAGTVSTEVRRELLALGMSPNVVRRASVICFEGEMNIVLYSHGGRVILLVKEDRVELLFSDDGPGIADVELVSQPGYSTAPDWARELGFGAGLGINNMEQNSDLFEIRSRVGEGTVVRATILLGVPFF</sequence>
<keyword evidence="2" id="KW-1185">Reference proteome</keyword>
<gene>
    <name evidence="1" type="ORF">BARAN1_0500</name>
</gene>
<dbReference type="AlphaFoldDB" id="A0A2X3MKV0"/>
<dbReference type="InterPro" id="IPR036890">
    <property type="entry name" value="HATPase_C_sf"/>
</dbReference>
<accession>A0A2X3MKV0</accession>
<dbReference type="Gene3D" id="3.30.565.10">
    <property type="entry name" value="Histidine kinase-like ATPase, C-terminal domain"/>
    <property type="match status" value="1"/>
</dbReference>
<evidence type="ECO:0000313" key="2">
    <source>
        <dbReference type="Proteomes" id="UP000249818"/>
    </source>
</evidence>
<dbReference type="OrthoDB" id="9797578at2"/>
<evidence type="ECO:0000313" key="1">
    <source>
        <dbReference type="EMBL" id="SQD92524.1"/>
    </source>
</evidence>
<dbReference type="Proteomes" id="UP000249818">
    <property type="component" value="Chromosome BARAN1"/>
</dbReference>
<name>A0A2X3MKV0_9BACT</name>
<protein>
    <recommendedName>
        <fullName evidence="3">Anti-sigma regulatory factor</fullName>
    </recommendedName>
</protein>
<proteinExistence type="predicted"/>
<organism evidence="1 2">
    <name type="scientific">Candidatus Bipolaricaulis anaerobius</name>
    <dbReference type="NCBI Taxonomy" id="2026885"/>
    <lineage>
        <taxon>Bacteria</taxon>
        <taxon>Candidatus Bipolaricaulota</taxon>
        <taxon>Candidatus Bipolaricaulia</taxon>
        <taxon>Candidatus Bipolaricaulales</taxon>
        <taxon>Candidatus Bipolaricaulaceae</taxon>
        <taxon>Candidatus Bipolaricaulis</taxon>
    </lineage>
</organism>